<sequence>MPVNFVFDDGTELSLRLAEKSVQYLENRLWSEDNERQFVIFQTVEEVVALNARRLTHWTPDMEELSIVEYAERREEDEDEPAPVSVHCANLAGPIQLWCVAEKEGGEREPVRTAMIDLDDADSLGQPFLRVTDSSLQPHYFRTSSVLLFRVPQWIIPGFSD</sequence>
<proteinExistence type="predicted"/>
<gene>
    <name evidence="1" type="ORF">SIAM614_30051</name>
</gene>
<organism evidence="1 2">
    <name type="scientific">Roseibium aggregatum (strain ATCC 25650 / DSM 13394 / JCM 20685 / NBRC 16684 / NCIMB 2208 / IAM 12614 / B1)</name>
    <name type="common">Stappia aggregata</name>
    <dbReference type="NCBI Taxonomy" id="384765"/>
    <lineage>
        <taxon>Bacteria</taxon>
        <taxon>Pseudomonadati</taxon>
        <taxon>Pseudomonadota</taxon>
        <taxon>Alphaproteobacteria</taxon>
        <taxon>Hyphomicrobiales</taxon>
        <taxon>Stappiaceae</taxon>
        <taxon>Roseibium</taxon>
    </lineage>
</organism>
<comment type="caution">
    <text evidence="1">The sequence shown here is derived from an EMBL/GenBank/DDBJ whole genome shotgun (WGS) entry which is preliminary data.</text>
</comment>
<evidence type="ECO:0000313" key="1">
    <source>
        <dbReference type="EMBL" id="EAV41058.1"/>
    </source>
</evidence>
<reference evidence="1 2" key="1">
    <citation type="submission" date="2006-05" db="EMBL/GenBank/DDBJ databases">
        <authorList>
            <person name="King G."/>
            <person name="Ferriera S."/>
            <person name="Johnson J."/>
            <person name="Kravitz S."/>
            <person name="Beeson K."/>
            <person name="Sutton G."/>
            <person name="Rogers Y.-H."/>
            <person name="Friedman R."/>
            <person name="Frazier M."/>
            <person name="Venter J.C."/>
        </authorList>
    </citation>
    <scope>NUCLEOTIDE SEQUENCE [LARGE SCALE GENOMIC DNA]</scope>
    <source>
        <strain evidence="2">ATCC 25650 / DSM 13394 / JCM 20685 / NBRC 16684 / NCIMB 2208 / IAM 12614 / B1</strain>
    </source>
</reference>
<name>A0P1Y2_ROSAI</name>
<accession>A0P1Y2</accession>
<dbReference type="EMBL" id="AAUW01000024">
    <property type="protein sequence ID" value="EAV41058.1"/>
    <property type="molecule type" value="Genomic_DNA"/>
</dbReference>
<dbReference type="AlphaFoldDB" id="A0P1Y2"/>
<protein>
    <submittedName>
        <fullName evidence="1">Uncharacterized protein</fullName>
    </submittedName>
</protein>
<dbReference type="Proteomes" id="UP000004848">
    <property type="component" value="Unassembled WGS sequence"/>
</dbReference>
<evidence type="ECO:0000313" key="2">
    <source>
        <dbReference type="Proteomes" id="UP000004848"/>
    </source>
</evidence>